<evidence type="ECO:0000256" key="1">
    <source>
        <dbReference type="SAM" id="Phobius"/>
    </source>
</evidence>
<keyword evidence="1" id="KW-0812">Transmembrane</keyword>
<evidence type="ECO:0000313" key="3">
    <source>
        <dbReference type="Proteomes" id="UP000282515"/>
    </source>
</evidence>
<evidence type="ECO:0000313" key="2">
    <source>
        <dbReference type="EMBL" id="RLV53409.1"/>
    </source>
</evidence>
<keyword evidence="3" id="KW-1185">Reference proteome</keyword>
<feature type="transmembrane region" description="Helical" evidence="1">
    <location>
        <begin position="104"/>
        <end position="125"/>
    </location>
</feature>
<feature type="transmembrane region" description="Helical" evidence="1">
    <location>
        <begin position="39"/>
        <end position="65"/>
    </location>
</feature>
<feature type="non-terminal residue" evidence="2">
    <location>
        <position position="149"/>
    </location>
</feature>
<dbReference type="Proteomes" id="UP000282515">
    <property type="component" value="Unassembled WGS sequence"/>
</dbReference>
<feature type="transmembrane region" description="Helical" evidence="1">
    <location>
        <begin position="71"/>
        <end position="92"/>
    </location>
</feature>
<keyword evidence="1" id="KW-1133">Transmembrane helix</keyword>
<reference evidence="2 3" key="1">
    <citation type="submission" date="2018-10" db="EMBL/GenBank/DDBJ databases">
        <title>Aeromicrobium sp. 9W16Y-2 whole genome shotgun sequence.</title>
        <authorList>
            <person name="Li F."/>
        </authorList>
    </citation>
    <scope>NUCLEOTIDE SEQUENCE [LARGE SCALE GENOMIC DNA]</scope>
    <source>
        <strain evidence="2 3">9W16Y-2</strain>
    </source>
</reference>
<dbReference type="InterPro" id="IPR045782">
    <property type="entry name" value="TrbL_3"/>
</dbReference>
<dbReference type="AlphaFoldDB" id="A0A3L8PF12"/>
<protein>
    <submittedName>
        <fullName evidence="2">Uncharacterized protein</fullName>
    </submittedName>
</protein>
<name>A0A3L8PF12_9ACTN</name>
<keyword evidence="1" id="KW-0472">Membrane</keyword>
<comment type="caution">
    <text evidence="2">The sequence shown here is derived from an EMBL/GenBank/DDBJ whole genome shotgun (WGS) entry which is preliminary data.</text>
</comment>
<gene>
    <name evidence="2" type="ORF">D9V41_16330</name>
</gene>
<dbReference type="EMBL" id="RDBF01000078">
    <property type="protein sequence ID" value="RLV53409.1"/>
    <property type="molecule type" value="Genomic_DNA"/>
</dbReference>
<proteinExistence type="predicted"/>
<accession>A0A3L8PF12</accession>
<dbReference type="Pfam" id="PF19590">
    <property type="entry name" value="TrbL_3"/>
    <property type="match status" value="1"/>
</dbReference>
<organism evidence="2 3">
    <name type="scientific">Aeromicrobium phragmitis</name>
    <dbReference type="NCBI Taxonomy" id="2478914"/>
    <lineage>
        <taxon>Bacteria</taxon>
        <taxon>Bacillati</taxon>
        <taxon>Actinomycetota</taxon>
        <taxon>Actinomycetes</taxon>
        <taxon>Propionibacteriales</taxon>
        <taxon>Nocardioidaceae</taxon>
        <taxon>Aeromicrobium</taxon>
    </lineage>
</organism>
<sequence length="149" mass="15591">MTFVRLGVEAGDSFSTWIIGRSLEDGSFEQNLAALFQGIVAFGGAPGLPAMMTIVLGLIAMLFSVGQIVLMFFRSAALVLLAGLLPLSAAATGTRFGEQWFGKTCAWIVAFLLYKPAAAIIYAAAVTMFGNPDSLTGSIVGLCMMALAL</sequence>